<dbReference type="AlphaFoldDB" id="A0A930EFR3"/>
<evidence type="ECO:0000313" key="5">
    <source>
        <dbReference type="Proteomes" id="UP000722050"/>
    </source>
</evidence>
<proteinExistence type="predicted"/>
<dbReference type="EMBL" id="JABZQH010000197">
    <property type="protein sequence ID" value="MBF1352572.1"/>
    <property type="molecule type" value="Genomic_DNA"/>
</dbReference>
<keyword evidence="1" id="KW-0677">Repeat</keyword>
<evidence type="ECO:0000256" key="3">
    <source>
        <dbReference type="PROSITE-ProRule" id="PRU00339"/>
    </source>
</evidence>
<gene>
    <name evidence="4" type="ORF">HXM71_05565</name>
</gene>
<dbReference type="Proteomes" id="UP000722050">
    <property type="component" value="Unassembled WGS sequence"/>
</dbReference>
<evidence type="ECO:0000313" key="4">
    <source>
        <dbReference type="EMBL" id="MBF1352572.1"/>
    </source>
</evidence>
<dbReference type="InterPro" id="IPR011990">
    <property type="entry name" value="TPR-like_helical_dom_sf"/>
</dbReference>
<evidence type="ECO:0000256" key="2">
    <source>
        <dbReference type="ARBA" id="ARBA00022803"/>
    </source>
</evidence>
<name>A0A930EFR3_9FIRM</name>
<dbReference type="Pfam" id="PF07719">
    <property type="entry name" value="TPR_2"/>
    <property type="match status" value="1"/>
</dbReference>
<evidence type="ECO:0000256" key="1">
    <source>
        <dbReference type="ARBA" id="ARBA00022737"/>
    </source>
</evidence>
<dbReference type="PROSITE" id="PS50005">
    <property type="entry name" value="TPR"/>
    <property type="match status" value="2"/>
</dbReference>
<dbReference type="InterPro" id="IPR019734">
    <property type="entry name" value="TPR_rpt"/>
</dbReference>
<evidence type="ECO:0008006" key="6">
    <source>
        <dbReference type="Google" id="ProtNLM"/>
    </source>
</evidence>
<reference evidence="4" key="1">
    <citation type="submission" date="2020-04" db="EMBL/GenBank/DDBJ databases">
        <title>Deep metagenomics examines the oral microbiome during advanced dental caries in children, revealing novel taxa and co-occurrences with host molecules.</title>
        <authorList>
            <person name="Baker J.L."/>
            <person name="Morton J.T."/>
            <person name="Dinis M."/>
            <person name="Alvarez R."/>
            <person name="Tran N.C."/>
            <person name="Knight R."/>
            <person name="Edlund A."/>
        </authorList>
    </citation>
    <scope>NUCLEOTIDE SEQUENCE</scope>
    <source>
        <strain evidence="4">JCVI_24_bin.8</strain>
    </source>
</reference>
<organism evidence="4 5">
    <name type="scientific">Mogibacterium diversum</name>
    <dbReference type="NCBI Taxonomy" id="114527"/>
    <lineage>
        <taxon>Bacteria</taxon>
        <taxon>Bacillati</taxon>
        <taxon>Bacillota</taxon>
        <taxon>Clostridia</taxon>
        <taxon>Peptostreptococcales</taxon>
        <taxon>Anaerovoracaceae</taxon>
        <taxon>Mogibacterium</taxon>
    </lineage>
</organism>
<accession>A0A930EFR3</accession>
<dbReference type="SUPFAM" id="SSF48452">
    <property type="entry name" value="TPR-like"/>
    <property type="match status" value="1"/>
</dbReference>
<dbReference type="SMART" id="SM00028">
    <property type="entry name" value="TPR"/>
    <property type="match status" value="3"/>
</dbReference>
<sequence length="335" mass="37839">MSKQKAKQDRIAKYLQNLNGGILFDELSDKYLKEAGVFEILHGIPVPISAGVSDELTTLTIAFGMARVIGADTNFKYKDSYIAYIKHIFGEEASKALIAEGAKYGQSENYDVAAMFFRAVLIFDPKSRDALYLYGRACKDAYEQEDEDESYIGSFKAESLEVFELLTMIHPDFAMGYYFLGYGYANMGLYTKASLTWKSFIELTAASGDSEIEELRNEISERLETLEEPVKIEEGVNCVLSGDYLGGLEILSRYKDGNYRDWWPLWYYMAVCAASLGEAESAIDYYRQALIYTPSNTDIMEELASVYTAIGDQVNASKYLNKIDIVKNNIEQENF</sequence>
<keyword evidence="2 3" id="KW-0802">TPR repeat</keyword>
<dbReference type="Gene3D" id="1.25.40.10">
    <property type="entry name" value="Tetratricopeptide repeat domain"/>
    <property type="match status" value="2"/>
</dbReference>
<protein>
    <recommendedName>
        <fullName evidence="6">Tetratricopeptide repeat protein</fullName>
    </recommendedName>
</protein>
<dbReference type="InterPro" id="IPR013105">
    <property type="entry name" value="TPR_2"/>
</dbReference>
<dbReference type="RefSeq" id="WP_273137394.1">
    <property type="nucleotide sequence ID" value="NZ_CAURSC010000006.1"/>
</dbReference>
<feature type="repeat" description="TPR" evidence="3">
    <location>
        <begin position="263"/>
        <end position="296"/>
    </location>
</feature>
<comment type="caution">
    <text evidence="4">The sequence shown here is derived from an EMBL/GenBank/DDBJ whole genome shotgun (WGS) entry which is preliminary data.</text>
</comment>
<feature type="repeat" description="TPR" evidence="3">
    <location>
        <begin position="94"/>
        <end position="127"/>
    </location>
</feature>